<evidence type="ECO:0008006" key="2">
    <source>
        <dbReference type="Google" id="ProtNLM"/>
    </source>
</evidence>
<dbReference type="VEuPathDB" id="CryptoDB:Cvel_9481"/>
<organism evidence="1">
    <name type="scientific">Chromera velia CCMP2878</name>
    <dbReference type="NCBI Taxonomy" id="1169474"/>
    <lineage>
        <taxon>Eukaryota</taxon>
        <taxon>Sar</taxon>
        <taxon>Alveolata</taxon>
        <taxon>Colpodellida</taxon>
        <taxon>Chromeraceae</taxon>
        <taxon>Chromera</taxon>
    </lineage>
</organism>
<name>A0A0G4HYD2_9ALVE</name>
<dbReference type="EMBL" id="CDMZ01004376">
    <property type="protein sequence ID" value="CEM49563.1"/>
    <property type="molecule type" value="Genomic_DNA"/>
</dbReference>
<reference evidence="1" key="1">
    <citation type="submission" date="2014-11" db="EMBL/GenBank/DDBJ databases">
        <authorList>
            <person name="Otto D Thomas"/>
            <person name="Naeem Raeece"/>
        </authorList>
    </citation>
    <scope>NUCLEOTIDE SEQUENCE</scope>
</reference>
<gene>
    <name evidence="1" type="ORF">Cvel_9481</name>
</gene>
<evidence type="ECO:0000313" key="1">
    <source>
        <dbReference type="EMBL" id="CEM49563.1"/>
    </source>
</evidence>
<sequence length="123" mass="13602">MGQAHSGSGKDPAVFVDAIHNDYELVIRGSKELEGLLEEFFGGVGKGLHEKISSAQGIPEHLKKLMRYVATIRNKLVHDRHFNEIPDRQRFRESLKGAIRELAALVAARVPQTGKKRGGCVIC</sequence>
<protein>
    <recommendedName>
        <fullName evidence="2">DUF4145 domain-containing protein</fullName>
    </recommendedName>
</protein>
<accession>A0A0G4HYD2</accession>
<proteinExistence type="predicted"/>
<dbReference type="AlphaFoldDB" id="A0A0G4HYD2"/>